<keyword evidence="1" id="KW-0812">Transmembrane</keyword>
<reference evidence="3 4" key="1">
    <citation type="submission" date="2019-11" db="EMBL/GenBank/DDBJ databases">
        <title>Whole genome sequence of Haloferax sp. MBLA0078.</title>
        <authorList>
            <person name="Seo M.-J."/>
            <person name="Cho E.-S."/>
        </authorList>
    </citation>
    <scope>NUCLEOTIDE SEQUENCE [LARGE SCALE GENOMIC DNA]</scope>
    <source>
        <strain evidence="3 4">MBLA0078</strain>
    </source>
</reference>
<dbReference type="Pfam" id="PF07760">
    <property type="entry name" value="DUF1616"/>
    <property type="match status" value="1"/>
</dbReference>
<comment type="caution">
    <text evidence="3">The sequence shown here is derived from an EMBL/GenBank/DDBJ whole genome shotgun (WGS) entry which is preliminary data.</text>
</comment>
<evidence type="ECO:0000313" key="3">
    <source>
        <dbReference type="EMBL" id="MRW98156.1"/>
    </source>
</evidence>
<feature type="transmembrane region" description="Helical" evidence="1">
    <location>
        <begin position="46"/>
        <end position="67"/>
    </location>
</feature>
<gene>
    <name evidence="3" type="ORF">GJR99_16440</name>
</gene>
<organism evidence="3 4">
    <name type="scientific">Haloferax marinum</name>
    <dbReference type="NCBI Taxonomy" id="2666143"/>
    <lineage>
        <taxon>Archaea</taxon>
        <taxon>Methanobacteriati</taxon>
        <taxon>Methanobacteriota</taxon>
        <taxon>Stenosarchaea group</taxon>
        <taxon>Halobacteria</taxon>
        <taxon>Halobacteriales</taxon>
        <taxon>Haloferacaceae</taxon>
        <taxon>Haloferax</taxon>
    </lineage>
</organism>
<feature type="transmembrane region" description="Helical" evidence="1">
    <location>
        <begin position="21"/>
        <end position="40"/>
    </location>
</feature>
<feature type="transmembrane region" description="Helical" evidence="1">
    <location>
        <begin position="179"/>
        <end position="199"/>
    </location>
</feature>
<accession>A0A6A8GEE4</accession>
<dbReference type="AlphaFoldDB" id="A0A6A8GEE4"/>
<feature type="transmembrane region" description="Helical" evidence="1">
    <location>
        <begin position="98"/>
        <end position="119"/>
    </location>
</feature>
<name>A0A6A8GEE4_9EURY</name>
<sequence length="335" mass="36396">MVELPIVKDNGVMRTLGGMQADVLAGFVILIGVSMSVLYIDSVVVRAVFGIPLLVFLPGYTLLLVLFPHDYTDTRVSRSSTVTVNRNGVGVTFTERMALSFGVSLALIPILGVFVLSVFPQLSTISLVGILATLIAIGLLVGEYRRQRLTESEQYNVPLKLWYTSVADSFSKQDDSNRVVNILLAAVVVLSVVGLGFALTVPNYGEEYSTLSLVTQQSNGEFVASGYPESLSASGTADLYASVTNQERELTQYTLVVQLQRVDTSSGTVSVVEYEELARVSQEVAPGETWTTNPELAPEMTGSELRLVYLLYKGDAPQDADTDSAYRSTYVWVDS</sequence>
<evidence type="ECO:0000313" key="4">
    <source>
        <dbReference type="Proteomes" id="UP000443423"/>
    </source>
</evidence>
<keyword evidence="1" id="KW-1133">Transmembrane helix</keyword>
<feature type="transmembrane region" description="Helical" evidence="1">
    <location>
        <begin position="125"/>
        <end position="142"/>
    </location>
</feature>
<dbReference type="InterPro" id="IPR011674">
    <property type="entry name" value="DUF1616"/>
</dbReference>
<keyword evidence="4" id="KW-1185">Reference proteome</keyword>
<protein>
    <submittedName>
        <fullName evidence="3">DUF1616 domain-containing protein</fullName>
    </submittedName>
</protein>
<dbReference type="Proteomes" id="UP000443423">
    <property type="component" value="Unassembled WGS sequence"/>
</dbReference>
<evidence type="ECO:0000259" key="2">
    <source>
        <dbReference type="Pfam" id="PF07760"/>
    </source>
</evidence>
<proteinExistence type="predicted"/>
<feature type="domain" description="DUF1616" evidence="2">
    <location>
        <begin position="26"/>
        <end position="334"/>
    </location>
</feature>
<dbReference type="EMBL" id="WKJQ01000002">
    <property type="protein sequence ID" value="MRW98156.1"/>
    <property type="molecule type" value="Genomic_DNA"/>
</dbReference>
<evidence type="ECO:0000256" key="1">
    <source>
        <dbReference type="SAM" id="Phobius"/>
    </source>
</evidence>
<keyword evidence="1" id="KW-0472">Membrane</keyword>